<dbReference type="Proteomes" id="UP000683360">
    <property type="component" value="Unassembled WGS sequence"/>
</dbReference>
<dbReference type="PROSITE" id="PS50088">
    <property type="entry name" value="ANK_REPEAT"/>
    <property type="match status" value="1"/>
</dbReference>
<evidence type="ECO:0000256" key="2">
    <source>
        <dbReference type="ARBA" id="ARBA00023043"/>
    </source>
</evidence>
<dbReference type="PROSITE" id="PS50297">
    <property type="entry name" value="ANK_REP_REGION"/>
    <property type="match status" value="1"/>
</dbReference>
<dbReference type="PANTHER" id="PTHR24198:SF165">
    <property type="entry name" value="ANKYRIN REPEAT-CONTAINING PROTEIN-RELATED"/>
    <property type="match status" value="1"/>
</dbReference>
<dbReference type="Pfam" id="PF12796">
    <property type="entry name" value="Ank_2"/>
    <property type="match status" value="1"/>
</dbReference>
<protein>
    <submittedName>
        <fullName evidence="5">Uncharacterized protein</fullName>
    </submittedName>
</protein>
<dbReference type="EMBL" id="CAJPWZ010002187">
    <property type="protein sequence ID" value="CAG2232529.1"/>
    <property type="molecule type" value="Genomic_DNA"/>
</dbReference>
<evidence type="ECO:0000313" key="6">
    <source>
        <dbReference type="Proteomes" id="UP000683360"/>
    </source>
</evidence>
<evidence type="ECO:0000256" key="4">
    <source>
        <dbReference type="SAM" id="Coils"/>
    </source>
</evidence>
<dbReference type="PANTHER" id="PTHR24198">
    <property type="entry name" value="ANKYRIN REPEAT AND PROTEIN KINASE DOMAIN-CONTAINING PROTEIN"/>
    <property type="match status" value="1"/>
</dbReference>
<keyword evidence="2 3" id="KW-0040">ANK repeat</keyword>
<dbReference type="SUPFAM" id="SSF48403">
    <property type="entry name" value="Ankyrin repeat"/>
    <property type="match status" value="1"/>
</dbReference>
<name>A0A8S3TG67_MYTED</name>
<dbReference type="InterPro" id="IPR002110">
    <property type="entry name" value="Ankyrin_rpt"/>
</dbReference>
<dbReference type="SMART" id="SM00248">
    <property type="entry name" value="ANK"/>
    <property type="match status" value="4"/>
</dbReference>
<dbReference type="AlphaFoldDB" id="A0A8S3TG67"/>
<sequence>MSSDLDSSNKEVILSFAQQERRLEKVEKEYDKVDEELQYAKEKINQLQESKDNTKGNVWPLILSAYSDCNMIFTFLEKERLKRMNCEQVSETESEVGGALRNVFFDTQISFDEYDNEASHELSSSNGPLLTVVTWERVDLMQCLLQSYKVGNINETFTIGVKKFTPLLFAYDNGQFEIAKMLVKFLLLNKENDSKETPLFLACRFGHTECVKLLVEGQCDVNCIDTEGKSPLLIACADENADIVEILLNANYCKIDHCDNLKNNALTISCELCNTEIAHL</sequence>
<keyword evidence="1" id="KW-0677">Repeat</keyword>
<accession>A0A8S3TG67</accession>
<evidence type="ECO:0000256" key="3">
    <source>
        <dbReference type="PROSITE-ProRule" id="PRU00023"/>
    </source>
</evidence>
<gene>
    <name evidence="5" type="ORF">MEDL_45387</name>
</gene>
<proteinExistence type="predicted"/>
<comment type="caution">
    <text evidence="5">The sequence shown here is derived from an EMBL/GenBank/DDBJ whole genome shotgun (WGS) entry which is preliminary data.</text>
</comment>
<keyword evidence="6" id="KW-1185">Reference proteome</keyword>
<feature type="coiled-coil region" evidence="4">
    <location>
        <begin position="9"/>
        <end position="57"/>
    </location>
</feature>
<feature type="repeat" description="ANK" evidence="3">
    <location>
        <begin position="194"/>
        <end position="226"/>
    </location>
</feature>
<keyword evidence="4" id="KW-0175">Coiled coil</keyword>
<dbReference type="OrthoDB" id="539213at2759"/>
<evidence type="ECO:0000313" key="5">
    <source>
        <dbReference type="EMBL" id="CAG2232529.1"/>
    </source>
</evidence>
<organism evidence="5 6">
    <name type="scientific">Mytilus edulis</name>
    <name type="common">Blue mussel</name>
    <dbReference type="NCBI Taxonomy" id="6550"/>
    <lineage>
        <taxon>Eukaryota</taxon>
        <taxon>Metazoa</taxon>
        <taxon>Spiralia</taxon>
        <taxon>Lophotrochozoa</taxon>
        <taxon>Mollusca</taxon>
        <taxon>Bivalvia</taxon>
        <taxon>Autobranchia</taxon>
        <taxon>Pteriomorphia</taxon>
        <taxon>Mytilida</taxon>
        <taxon>Mytiloidea</taxon>
        <taxon>Mytilidae</taxon>
        <taxon>Mytilinae</taxon>
        <taxon>Mytilus</taxon>
    </lineage>
</organism>
<dbReference type="InterPro" id="IPR036770">
    <property type="entry name" value="Ankyrin_rpt-contain_sf"/>
</dbReference>
<reference evidence="5" key="1">
    <citation type="submission" date="2021-03" db="EMBL/GenBank/DDBJ databases">
        <authorList>
            <person name="Bekaert M."/>
        </authorList>
    </citation>
    <scope>NUCLEOTIDE SEQUENCE</scope>
</reference>
<dbReference type="Gene3D" id="1.25.40.20">
    <property type="entry name" value="Ankyrin repeat-containing domain"/>
    <property type="match status" value="1"/>
</dbReference>
<evidence type="ECO:0000256" key="1">
    <source>
        <dbReference type="ARBA" id="ARBA00022737"/>
    </source>
</evidence>